<evidence type="ECO:0000313" key="2">
    <source>
        <dbReference type="Proteomes" id="UP000201613"/>
    </source>
</evidence>
<dbReference type="Proteomes" id="UP000201613">
    <property type="component" value="Unassembled WGS sequence"/>
</dbReference>
<dbReference type="EMBL" id="FXZK01000005">
    <property type="protein sequence ID" value="SMY08808.1"/>
    <property type="molecule type" value="Genomic_DNA"/>
</dbReference>
<evidence type="ECO:0000313" key="1">
    <source>
        <dbReference type="EMBL" id="SMY08808.1"/>
    </source>
</evidence>
<sequence length="169" mass="17622">MSLAVSCGSVVSADAQEAAKFLLYAGAGQAIDSENLTDDNIPYAIGGLVMSPASGLVLGADIAGEGEMFDSTGGGNRIRQALSYNLLIGGNVYDDQSIRADAMLLLGARESVSDCPDSYLGFQCYADTDPDTQYDFNYGAMFAVTFGEAASLGVRMTGESAQLTLGFMF</sequence>
<name>A0A238LGR4_9RHOB</name>
<protein>
    <recommendedName>
        <fullName evidence="3">Outer membrane protein beta-barrel domain-containing protein</fullName>
    </recommendedName>
</protein>
<accession>A0A238LGR4</accession>
<organism evidence="1 2">
    <name type="scientific">Flavimaricola marinus</name>
    <dbReference type="NCBI Taxonomy" id="1819565"/>
    <lineage>
        <taxon>Bacteria</taxon>
        <taxon>Pseudomonadati</taxon>
        <taxon>Pseudomonadota</taxon>
        <taxon>Alphaproteobacteria</taxon>
        <taxon>Rhodobacterales</taxon>
        <taxon>Paracoccaceae</taxon>
        <taxon>Flavimaricola</taxon>
    </lineage>
</organism>
<gene>
    <name evidence="1" type="ORF">LOM8899_02966</name>
</gene>
<evidence type="ECO:0008006" key="3">
    <source>
        <dbReference type="Google" id="ProtNLM"/>
    </source>
</evidence>
<proteinExistence type="predicted"/>
<dbReference type="AlphaFoldDB" id="A0A238LGR4"/>
<reference evidence="1 2" key="1">
    <citation type="submission" date="2017-05" db="EMBL/GenBank/DDBJ databases">
        <authorList>
            <person name="Song R."/>
            <person name="Chenine A.L."/>
            <person name="Ruprecht R.M."/>
        </authorList>
    </citation>
    <scope>NUCLEOTIDE SEQUENCE [LARGE SCALE GENOMIC DNA]</scope>
    <source>
        <strain evidence="1 2">CECT 8899</strain>
    </source>
</reference>
<keyword evidence="2" id="KW-1185">Reference proteome</keyword>